<dbReference type="PANTHER" id="PTHR11362">
    <property type="entry name" value="PHOSPHATIDYLETHANOLAMINE-BINDING PROTEIN"/>
    <property type="match status" value="1"/>
</dbReference>
<keyword evidence="3" id="KW-1185">Reference proteome</keyword>
<dbReference type="Proteomes" id="UP000030671">
    <property type="component" value="Unassembled WGS sequence"/>
</dbReference>
<dbReference type="Pfam" id="PF01161">
    <property type="entry name" value="PBP"/>
    <property type="match status" value="1"/>
</dbReference>
<evidence type="ECO:0000256" key="1">
    <source>
        <dbReference type="SAM" id="SignalP"/>
    </source>
</evidence>
<organism evidence="2 3">
    <name type="scientific">Heterobasidion irregulare (strain TC 32-1)</name>
    <dbReference type="NCBI Taxonomy" id="747525"/>
    <lineage>
        <taxon>Eukaryota</taxon>
        <taxon>Fungi</taxon>
        <taxon>Dikarya</taxon>
        <taxon>Basidiomycota</taxon>
        <taxon>Agaricomycotina</taxon>
        <taxon>Agaricomycetes</taxon>
        <taxon>Russulales</taxon>
        <taxon>Bondarzewiaceae</taxon>
        <taxon>Heterobasidion</taxon>
        <taxon>Heterobasidion annosum species complex</taxon>
    </lineage>
</organism>
<accession>W4K9F7</accession>
<dbReference type="Gene3D" id="3.90.280.10">
    <property type="entry name" value="PEBP-like"/>
    <property type="match status" value="1"/>
</dbReference>
<dbReference type="InterPro" id="IPR008914">
    <property type="entry name" value="PEBP"/>
</dbReference>
<dbReference type="AlphaFoldDB" id="W4K9F7"/>
<reference evidence="2 3" key="1">
    <citation type="journal article" date="2012" name="New Phytol.">
        <title>Insight into trade-off between wood decay and parasitism from the genome of a fungal forest pathogen.</title>
        <authorList>
            <person name="Olson A."/>
            <person name="Aerts A."/>
            <person name="Asiegbu F."/>
            <person name="Belbahri L."/>
            <person name="Bouzid O."/>
            <person name="Broberg A."/>
            <person name="Canback B."/>
            <person name="Coutinho P.M."/>
            <person name="Cullen D."/>
            <person name="Dalman K."/>
            <person name="Deflorio G."/>
            <person name="van Diepen L.T."/>
            <person name="Dunand C."/>
            <person name="Duplessis S."/>
            <person name="Durling M."/>
            <person name="Gonthier P."/>
            <person name="Grimwood J."/>
            <person name="Fossdal C.G."/>
            <person name="Hansson D."/>
            <person name="Henrissat B."/>
            <person name="Hietala A."/>
            <person name="Himmelstrand K."/>
            <person name="Hoffmeister D."/>
            <person name="Hogberg N."/>
            <person name="James T.Y."/>
            <person name="Karlsson M."/>
            <person name="Kohler A."/>
            <person name="Kues U."/>
            <person name="Lee Y.H."/>
            <person name="Lin Y.C."/>
            <person name="Lind M."/>
            <person name="Lindquist E."/>
            <person name="Lombard V."/>
            <person name="Lucas S."/>
            <person name="Lunden K."/>
            <person name="Morin E."/>
            <person name="Murat C."/>
            <person name="Park J."/>
            <person name="Raffaello T."/>
            <person name="Rouze P."/>
            <person name="Salamov A."/>
            <person name="Schmutz J."/>
            <person name="Solheim H."/>
            <person name="Stahlberg J."/>
            <person name="Velez H."/>
            <person name="de Vries R.P."/>
            <person name="Wiebenga A."/>
            <person name="Woodward S."/>
            <person name="Yakovlev I."/>
            <person name="Garbelotto M."/>
            <person name="Martin F."/>
            <person name="Grigoriev I.V."/>
            <person name="Stenlid J."/>
        </authorList>
    </citation>
    <scope>NUCLEOTIDE SEQUENCE [LARGE SCALE GENOMIC DNA]</scope>
    <source>
        <strain evidence="2 3">TC 32-1</strain>
    </source>
</reference>
<dbReference type="KEGG" id="hir:HETIRDRAFT_101470"/>
<dbReference type="CDD" id="cd00866">
    <property type="entry name" value="PEBP_euk"/>
    <property type="match status" value="1"/>
</dbReference>
<dbReference type="eggNOG" id="KOG3346">
    <property type="taxonomic scope" value="Eukaryota"/>
</dbReference>
<dbReference type="EMBL" id="KI925458">
    <property type="protein sequence ID" value="ETW81985.1"/>
    <property type="molecule type" value="Genomic_DNA"/>
</dbReference>
<feature type="signal peptide" evidence="1">
    <location>
        <begin position="1"/>
        <end position="20"/>
    </location>
</feature>
<proteinExistence type="predicted"/>
<dbReference type="STRING" id="747525.W4K9F7"/>
<keyword evidence="1" id="KW-0732">Signal</keyword>
<dbReference type="OrthoDB" id="2506647at2759"/>
<gene>
    <name evidence="2" type="ORF">HETIRDRAFT_101470</name>
</gene>
<dbReference type="InterPro" id="IPR036610">
    <property type="entry name" value="PEBP-like_sf"/>
</dbReference>
<dbReference type="HOGENOM" id="CLU_043994_1_2_1"/>
<evidence type="ECO:0000313" key="3">
    <source>
        <dbReference type="Proteomes" id="UP000030671"/>
    </source>
</evidence>
<sequence>MKPIFVLSVVIVQVFATSRGDTSLSAVKGAFDAANIPSNASLTFNPSVLLEVTFPETNSPVIHLHAGIQLPRNKTAGPPTFGIHPHGSLEIPTGRFVVAMVDLDAPTPQNPTSAQIRHFLGGDFSLGPVGLDGIAPLTNSTPALSHFLQPTPPAGSDPHRYVFLLFHQPATFDQQNFLNSSTPISLFNISLFADEVGLGHPLGGTFMRVGPDPSASDV</sequence>
<dbReference type="PANTHER" id="PTHR11362:SF82">
    <property type="entry name" value="PHOSPHATIDYLETHANOLAMINE-BINDING PROTEIN 4"/>
    <property type="match status" value="1"/>
</dbReference>
<dbReference type="GeneID" id="20665770"/>
<dbReference type="RefSeq" id="XP_009546574.1">
    <property type="nucleotide sequence ID" value="XM_009548279.1"/>
</dbReference>
<dbReference type="InParanoid" id="W4K9F7"/>
<name>W4K9F7_HETIT</name>
<dbReference type="InterPro" id="IPR035810">
    <property type="entry name" value="PEBP_euk"/>
</dbReference>
<feature type="chain" id="PRO_5004845301" evidence="1">
    <location>
        <begin position="21"/>
        <end position="218"/>
    </location>
</feature>
<evidence type="ECO:0000313" key="2">
    <source>
        <dbReference type="EMBL" id="ETW81985.1"/>
    </source>
</evidence>
<protein>
    <submittedName>
        <fullName evidence="2">Phosphatidylethanolamine binding protein</fullName>
    </submittedName>
</protein>
<dbReference type="SUPFAM" id="SSF49777">
    <property type="entry name" value="PEBP-like"/>
    <property type="match status" value="1"/>
</dbReference>